<dbReference type="EMBL" id="AP023312">
    <property type="protein sequence ID" value="BCI29592.1"/>
    <property type="molecule type" value="Genomic_DNA"/>
</dbReference>
<organism evidence="3">
    <name type="scientific">Salmonella enterica subsp. enterica serovar 4,[5],12:i:-</name>
    <dbReference type="NCBI Taxonomy" id="440524"/>
    <lineage>
        <taxon>Bacteria</taxon>
        <taxon>Pseudomonadati</taxon>
        <taxon>Pseudomonadota</taxon>
        <taxon>Gammaproteobacteria</taxon>
        <taxon>Enterobacterales</taxon>
        <taxon>Enterobacteriaceae</taxon>
        <taxon>Salmonella</taxon>
    </lineage>
</organism>
<dbReference type="InterPro" id="IPR001405">
    <property type="entry name" value="UPF0758"/>
</dbReference>
<reference evidence="3" key="1">
    <citation type="submission" date="2020-07" db="EMBL/GenBank/DDBJ databases">
        <title>complete genome sequences of Salmonella enterica subsp. enterica serovar 4,[5],12:i:- str. L-4596.</title>
        <authorList>
            <person name="Sekizuka T."/>
            <person name="Arai N."/>
            <person name="Akiba M."/>
            <person name="Kuroda M."/>
        </authorList>
    </citation>
    <scope>NUCLEOTIDE SEQUENCE</scope>
    <source>
        <plasmid evidence="3">pSAL4596-1</plasmid>
    </source>
</reference>
<accession>A0A8D5IKG1</accession>
<protein>
    <submittedName>
        <fullName evidence="3">UPF0758 protein</fullName>
    </submittedName>
</protein>
<sequence length="175" mass="19106">MENKSAALGYDDMNDVQTLYVRTPTGEYEVATDGQILAAARVAAHSLIATGEEMNQPRRVKNFFRAKLAGLGHECPAFLYLDSQFKIIQYMEPAQGTLAQASVYPREIVKTALRLNAAAIIMAHNHPSGRAEPSSADLNLTKHLVKALALVDVKLVDHIITTGDETISLAERGEM</sequence>
<keyword evidence="1" id="KW-0378">Hydrolase</keyword>
<keyword evidence="1" id="KW-0482">Metalloprotease</keyword>
<geneLocation type="plasmid" evidence="3">
    <name>pSAL4596-1</name>
</geneLocation>
<dbReference type="Pfam" id="PF04002">
    <property type="entry name" value="RadC"/>
    <property type="match status" value="1"/>
</dbReference>
<evidence type="ECO:0000256" key="1">
    <source>
        <dbReference type="ARBA" id="ARBA00023049"/>
    </source>
</evidence>
<dbReference type="PANTHER" id="PTHR30471:SF3">
    <property type="entry name" value="UPF0758 PROTEIN YEES-RELATED"/>
    <property type="match status" value="1"/>
</dbReference>
<evidence type="ECO:0000313" key="3">
    <source>
        <dbReference type="EMBL" id="BCI29592.1"/>
    </source>
</evidence>
<dbReference type="AlphaFoldDB" id="A0A8D5IKG1"/>
<dbReference type="InterPro" id="IPR025657">
    <property type="entry name" value="RadC_JAB"/>
</dbReference>
<dbReference type="RefSeq" id="WP_252146958.1">
    <property type="nucleotide sequence ID" value="NZ_AP023312.1"/>
</dbReference>
<dbReference type="CDD" id="cd08071">
    <property type="entry name" value="MPN_DUF2466"/>
    <property type="match status" value="1"/>
</dbReference>
<feature type="domain" description="RadC-like JAB" evidence="2">
    <location>
        <begin position="55"/>
        <end position="173"/>
    </location>
</feature>
<dbReference type="GO" id="GO:0008237">
    <property type="term" value="F:metallopeptidase activity"/>
    <property type="evidence" value="ECO:0007669"/>
    <property type="project" value="UniProtKB-KW"/>
</dbReference>
<name>A0A8D5IKG1_SALET</name>
<gene>
    <name evidence="3" type="ORF">SEL4596_P1470</name>
</gene>
<dbReference type="PANTHER" id="PTHR30471">
    <property type="entry name" value="DNA REPAIR PROTEIN RADC"/>
    <property type="match status" value="1"/>
</dbReference>
<dbReference type="PROSITE" id="PS01302">
    <property type="entry name" value="UPF0758"/>
    <property type="match status" value="1"/>
</dbReference>
<evidence type="ECO:0000259" key="2">
    <source>
        <dbReference type="Pfam" id="PF04002"/>
    </source>
</evidence>
<keyword evidence="3" id="KW-0614">Plasmid</keyword>
<keyword evidence="1" id="KW-0645">Protease</keyword>
<proteinExistence type="predicted"/>
<dbReference type="InterPro" id="IPR020891">
    <property type="entry name" value="UPF0758_CS"/>
</dbReference>